<feature type="non-terminal residue" evidence="2">
    <location>
        <position position="161"/>
    </location>
</feature>
<dbReference type="PANTHER" id="PTHR36864:SF1">
    <property type="entry name" value="CANCER-ASSOCIATED GENE 1 PROTEIN"/>
    <property type="match status" value="1"/>
</dbReference>
<dbReference type="PANTHER" id="PTHR36864">
    <property type="entry name" value="CANCER-ASSOCIATED GENE 1 PROTEIN"/>
    <property type="match status" value="1"/>
</dbReference>
<feature type="non-terminal residue" evidence="2">
    <location>
        <position position="1"/>
    </location>
</feature>
<name>U6CZS4_NEOVI</name>
<proteinExistence type="evidence at transcript level"/>
<accession>U6CZS4</accession>
<sequence length="161" mass="18884">LQQQVNELKQENARFRQQVARSQEPNDAPGFDTAGLTEHSGEAIEADIKKDITTPDVEHYKESEKVSDTMLQKLKHFHLKKESLDKEVTSYEEIIECADQRLTIFYSQITHLEKRNKHLEDLIRRPREKARKPRSRRLENHPKSLTTVSHIDDCYKKCCIS</sequence>
<dbReference type="EMBL" id="HAAF01004036">
    <property type="protein sequence ID" value="CCP75861.1"/>
    <property type="molecule type" value="mRNA"/>
</dbReference>
<evidence type="ECO:0000313" key="2">
    <source>
        <dbReference type="EMBL" id="CCP75861.1"/>
    </source>
</evidence>
<evidence type="ECO:0000256" key="1">
    <source>
        <dbReference type="SAM" id="MobiDB-lite"/>
    </source>
</evidence>
<protein>
    <submittedName>
        <fullName evidence="2">Cancer-associated gene 1 protein</fullName>
    </submittedName>
</protein>
<dbReference type="AlphaFoldDB" id="U6CZS4"/>
<gene>
    <name evidence="2" type="primary">CAGE1</name>
</gene>
<organism evidence="2">
    <name type="scientific">Neovison vison</name>
    <name type="common">American mink</name>
    <name type="synonym">Mustela vison</name>
    <dbReference type="NCBI Taxonomy" id="452646"/>
    <lineage>
        <taxon>Eukaryota</taxon>
        <taxon>Metazoa</taxon>
        <taxon>Chordata</taxon>
        <taxon>Craniata</taxon>
        <taxon>Vertebrata</taxon>
        <taxon>Euteleostomi</taxon>
        <taxon>Mammalia</taxon>
        <taxon>Eutheria</taxon>
        <taxon>Laurasiatheria</taxon>
        <taxon>Carnivora</taxon>
        <taxon>Caniformia</taxon>
        <taxon>Musteloidea</taxon>
        <taxon>Mustelidae</taxon>
        <taxon>Mustelinae</taxon>
        <taxon>Neogale</taxon>
    </lineage>
</organism>
<dbReference type="InterPro" id="IPR052686">
    <property type="entry name" value="CAGE1_homolog"/>
</dbReference>
<reference evidence="2" key="1">
    <citation type="submission" date="2012-11" db="EMBL/GenBank/DDBJ databases">
        <title>An American mink transcriptome.</title>
        <authorList>
            <person name="Anistoroaei R."/>
            <person name="Christensen K."/>
        </authorList>
    </citation>
    <scope>NUCLEOTIDE SEQUENCE</scope>
    <source>
        <tissue evidence="2">Pool of brain</tissue>
    </source>
</reference>
<feature type="region of interest" description="Disordered" evidence="1">
    <location>
        <begin position="1"/>
        <end position="46"/>
    </location>
</feature>